<evidence type="ECO:0000313" key="2">
    <source>
        <dbReference type="EMBL" id="SES73903.1"/>
    </source>
</evidence>
<dbReference type="OrthoDB" id="9801841at2"/>
<dbReference type="InterPro" id="IPR015655">
    <property type="entry name" value="PP2C"/>
</dbReference>
<dbReference type="Gene3D" id="3.60.40.10">
    <property type="entry name" value="PPM-type phosphatase domain"/>
    <property type="match status" value="1"/>
</dbReference>
<dbReference type="PANTHER" id="PTHR47992">
    <property type="entry name" value="PROTEIN PHOSPHATASE"/>
    <property type="match status" value="1"/>
</dbReference>
<feature type="domain" description="PPM-type phosphatase" evidence="1">
    <location>
        <begin position="1"/>
        <end position="232"/>
    </location>
</feature>
<dbReference type="Pfam" id="PF13672">
    <property type="entry name" value="PP2C_2"/>
    <property type="match status" value="1"/>
</dbReference>
<dbReference type="PROSITE" id="PS51746">
    <property type="entry name" value="PPM_2"/>
    <property type="match status" value="1"/>
</dbReference>
<dbReference type="CDD" id="cd00143">
    <property type="entry name" value="PP2Cc"/>
    <property type="match status" value="1"/>
</dbReference>
<name>A0A1H9YXG7_9FIRM</name>
<evidence type="ECO:0000259" key="1">
    <source>
        <dbReference type="PROSITE" id="PS51746"/>
    </source>
</evidence>
<dbReference type="STRING" id="1120990.SAMN03080614_100582"/>
<keyword evidence="3" id="KW-1185">Reference proteome</keyword>
<protein>
    <submittedName>
        <fullName evidence="2">Protein phosphatase</fullName>
    </submittedName>
</protein>
<dbReference type="SMART" id="SM00331">
    <property type="entry name" value="PP2C_SIG"/>
    <property type="match status" value="1"/>
</dbReference>
<reference evidence="3" key="1">
    <citation type="submission" date="2016-10" db="EMBL/GenBank/DDBJ databases">
        <authorList>
            <person name="Varghese N."/>
            <person name="Submissions S."/>
        </authorList>
    </citation>
    <scope>NUCLEOTIDE SEQUENCE [LARGE SCALE GENOMIC DNA]</scope>
    <source>
        <strain evidence="3">DSM 13577</strain>
    </source>
</reference>
<gene>
    <name evidence="2" type="ORF">SAMN03080614_100582</name>
</gene>
<dbReference type="AlphaFoldDB" id="A0A1H9YXG7"/>
<dbReference type="EMBL" id="FOIF01000005">
    <property type="protein sequence ID" value="SES73903.1"/>
    <property type="molecule type" value="Genomic_DNA"/>
</dbReference>
<proteinExistence type="predicted"/>
<sequence length="237" mass="26058">MKIVKKTHTGLVREQNQDFIKTGKCPLGIYGIVADGMGGHNGGELASEMAVNLLEMKINSSEVIQIKTWIEEVNSHLYNYSLLTPELTGMGTTLTLGLISNNMLYVGHVGDSRAYLLRGKELCQLTTDHSFVQELINLGDITKEEANNHPRKNILTQAVGTAKEIEIQVLNQPIESNDIILLCSDGLTNLVTNDEISLMLQNYQIEDCAEKLLETALNRGGNDNISLIIISYEGGVN</sequence>
<accession>A0A1H9YXG7</accession>
<dbReference type="RefSeq" id="WP_091348961.1">
    <property type="nucleotide sequence ID" value="NZ_FOIF01000005.1"/>
</dbReference>
<dbReference type="GO" id="GO:0004722">
    <property type="term" value="F:protein serine/threonine phosphatase activity"/>
    <property type="evidence" value="ECO:0007669"/>
    <property type="project" value="InterPro"/>
</dbReference>
<organism evidence="2 3">
    <name type="scientific">Anaerobranca gottschalkii DSM 13577</name>
    <dbReference type="NCBI Taxonomy" id="1120990"/>
    <lineage>
        <taxon>Bacteria</taxon>
        <taxon>Bacillati</taxon>
        <taxon>Bacillota</taxon>
        <taxon>Clostridia</taxon>
        <taxon>Eubacteriales</taxon>
        <taxon>Proteinivoracaceae</taxon>
        <taxon>Anaerobranca</taxon>
    </lineage>
</organism>
<dbReference type="Proteomes" id="UP000243819">
    <property type="component" value="Unassembled WGS sequence"/>
</dbReference>
<dbReference type="SUPFAM" id="SSF81606">
    <property type="entry name" value="PP2C-like"/>
    <property type="match status" value="1"/>
</dbReference>
<dbReference type="SMART" id="SM00332">
    <property type="entry name" value="PP2Cc"/>
    <property type="match status" value="1"/>
</dbReference>
<dbReference type="NCBIfam" id="NF033484">
    <property type="entry name" value="Stp1_PP2C_phos"/>
    <property type="match status" value="1"/>
</dbReference>
<dbReference type="InterPro" id="IPR036457">
    <property type="entry name" value="PPM-type-like_dom_sf"/>
</dbReference>
<evidence type="ECO:0000313" key="3">
    <source>
        <dbReference type="Proteomes" id="UP000243819"/>
    </source>
</evidence>
<dbReference type="InterPro" id="IPR001932">
    <property type="entry name" value="PPM-type_phosphatase-like_dom"/>
</dbReference>